<proteinExistence type="predicted"/>
<dbReference type="Proteomes" id="UP000219271">
    <property type="component" value="Unassembled WGS sequence"/>
</dbReference>
<name>A0A286DS34_9GAMM</name>
<dbReference type="AlphaFoldDB" id="A0A286DS34"/>
<keyword evidence="1" id="KW-0812">Transmembrane</keyword>
<keyword evidence="1" id="KW-0472">Membrane</keyword>
<keyword evidence="1" id="KW-1133">Transmembrane helix</keyword>
<reference evidence="3" key="1">
    <citation type="submission" date="2017-09" db="EMBL/GenBank/DDBJ databases">
        <authorList>
            <person name="Varghese N."/>
            <person name="Submissions S."/>
        </authorList>
    </citation>
    <scope>NUCLEOTIDE SEQUENCE [LARGE SCALE GENOMIC DNA]</scope>
    <source>
        <strain evidence="3">JKS000234</strain>
    </source>
</reference>
<evidence type="ECO:0000313" key="2">
    <source>
        <dbReference type="EMBL" id="SOD61497.1"/>
    </source>
</evidence>
<keyword evidence="3" id="KW-1185">Reference proteome</keyword>
<evidence type="ECO:0000256" key="1">
    <source>
        <dbReference type="SAM" id="Phobius"/>
    </source>
</evidence>
<feature type="transmembrane region" description="Helical" evidence="1">
    <location>
        <begin position="12"/>
        <end position="30"/>
    </location>
</feature>
<accession>A0A286DS34</accession>
<protein>
    <submittedName>
        <fullName evidence="2">Uncharacterized protein</fullName>
    </submittedName>
</protein>
<dbReference type="EMBL" id="OCMY01000004">
    <property type="protein sequence ID" value="SOD61497.1"/>
    <property type="molecule type" value="Genomic_DNA"/>
</dbReference>
<gene>
    <name evidence="2" type="ORF">SAMN06273570_5164</name>
</gene>
<sequence>MKNKIKRSEILSWAIFTIIVSSVFLYWRLTTHSLSLYSIIDALWPAAMCSVAFIGILLNLRILIRKA</sequence>
<evidence type="ECO:0000313" key="3">
    <source>
        <dbReference type="Proteomes" id="UP000219271"/>
    </source>
</evidence>
<feature type="transmembrane region" description="Helical" evidence="1">
    <location>
        <begin position="42"/>
        <end position="64"/>
    </location>
</feature>
<organism evidence="2 3">
    <name type="scientific">Candidatus Pantoea floridensis</name>
    <dbReference type="NCBI Taxonomy" id="1938870"/>
    <lineage>
        <taxon>Bacteria</taxon>
        <taxon>Pseudomonadati</taxon>
        <taxon>Pseudomonadota</taxon>
        <taxon>Gammaproteobacteria</taxon>
        <taxon>Enterobacterales</taxon>
        <taxon>Erwiniaceae</taxon>
        <taxon>Pantoea</taxon>
    </lineage>
</organism>